<feature type="domain" description="HPt" evidence="2">
    <location>
        <begin position="23"/>
        <end position="128"/>
    </location>
</feature>
<dbReference type="InterPro" id="IPR008207">
    <property type="entry name" value="Sig_transdc_His_kin_Hpt_dom"/>
</dbReference>
<dbReference type="GO" id="GO:0005634">
    <property type="term" value="C:nucleus"/>
    <property type="evidence" value="ECO:0007669"/>
    <property type="project" value="TreeGrafter"/>
</dbReference>
<keyword evidence="1" id="KW-0597">Phosphoprotein</keyword>
<evidence type="ECO:0000256" key="1">
    <source>
        <dbReference type="PROSITE-ProRule" id="PRU00110"/>
    </source>
</evidence>
<gene>
    <name evidence="3" type="ORF">BCR36DRAFT_586301</name>
</gene>
<dbReference type="Gene3D" id="1.20.120.160">
    <property type="entry name" value="HPT domain"/>
    <property type="match status" value="1"/>
</dbReference>
<protein>
    <submittedName>
        <fullName evidence="3">Histidine-phosphotransfer domain, HPT domain-containing protein</fullName>
    </submittedName>
</protein>
<dbReference type="PROSITE" id="PS50894">
    <property type="entry name" value="HPT"/>
    <property type="match status" value="1"/>
</dbReference>
<dbReference type="CDD" id="cd00088">
    <property type="entry name" value="HPT"/>
    <property type="match status" value="1"/>
</dbReference>
<dbReference type="STRING" id="1754191.A0A1Y1V145"/>
<dbReference type="GO" id="GO:0005737">
    <property type="term" value="C:cytoplasm"/>
    <property type="evidence" value="ECO:0007669"/>
    <property type="project" value="TreeGrafter"/>
</dbReference>
<dbReference type="PANTHER" id="PTHR28242:SF52">
    <property type="entry name" value="PHOSPHORELAY INTERMEDIATE PROTEIN YPD1"/>
    <property type="match status" value="1"/>
</dbReference>
<organism evidence="3 4">
    <name type="scientific">Piromyces finnis</name>
    <dbReference type="NCBI Taxonomy" id="1754191"/>
    <lineage>
        <taxon>Eukaryota</taxon>
        <taxon>Fungi</taxon>
        <taxon>Fungi incertae sedis</taxon>
        <taxon>Chytridiomycota</taxon>
        <taxon>Chytridiomycota incertae sedis</taxon>
        <taxon>Neocallimastigomycetes</taxon>
        <taxon>Neocallimastigales</taxon>
        <taxon>Neocallimastigaceae</taxon>
        <taxon>Piromyces</taxon>
    </lineage>
</organism>
<dbReference type="GO" id="GO:0000160">
    <property type="term" value="P:phosphorelay signal transduction system"/>
    <property type="evidence" value="ECO:0007669"/>
    <property type="project" value="InterPro"/>
</dbReference>
<accession>A0A1Y1V145</accession>
<dbReference type="Proteomes" id="UP000193719">
    <property type="component" value="Unassembled WGS sequence"/>
</dbReference>
<dbReference type="EMBL" id="MCFH01000047">
    <property type="protein sequence ID" value="ORX44179.1"/>
    <property type="molecule type" value="Genomic_DNA"/>
</dbReference>
<reference evidence="3 4" key="2">
    <citation type="submission" date="2016-08" db="EMBL/GenBank/DDBJ databases">
        <title>Pervasive Adenine N6-methylation of Active Genes in Fungi.</title>
        <authorList>
            <consortium name="DOE Joint Genome Institute"/>
            <person name="Mondo S.J."/>
            <person name="Dannebaum R.O."/>
            <person name="Kuo R.C."/>
            <person name="Labutti K."/>
            <person name="Haridas S."/>
            <person name="Kuo A."/>
            <person name="Salamov A."/>
            <person name="Ahrendt S.R."/>
            <person name="Lipzen A."/>
            <person name="Sullivan W."/>
            <person name="Andreopoulos W.B."/>
            <person name="Clum A."/>
            <person name="Lindquist E."/>
            <person name="Daum C."/>
            <person name="Ramamoorthy G.K."/>
            <person name="Gryganskyi A."/>
            <person name="Culley D."/>
            <person name="Magnuson J.K."/>
            <person name="James T.Y."/>
            <person name="O'Malley M.A."/>
            <person name="Stajich J.E."/>
            <person name="Spatafora J.W."/>
            <person name="Visel A."/>
            <person name="Grigoriev I.V."/>
        </authorList>
    </citation>
    <scope>NUCLEOTIDE SEQUENCE [LARGE SCALE GENOMIC DNA]</scope>
    <source>
        <strain evidence="4">finn</strain>
    </source>
</reference>
<sequence>MNADIIDMSIFGQILEMDEDENDRSFSRDLIINYYQQAIETFQKMDIALASSDLPSLSNLGHFLKGSSSSLGIVKVRQICEQIQHIGNLKEGNGTGEISPADALSRLPILVDGAKRTFIEAKDYLNSFYHIQM</sequence>
<evidence type="ECO:0000313" key="3">
    <source>
        <dbReference type="EMBL" id="ORX44179.1"/>
    </source>
</evidence>
<evidence type="ECO:0000259" key="2">
    <source>
        <dbReference type="PROSITE" id="PS50894"/>
    </source>
</evidence>
<dbReference type="SUPFAM" id="SSF47226">
    <property type="entry name" value="Histidine-containing phosphotransfer domain, HPT domain"/>
    <property type="match status" value="1"/>
</dbReference>
<reference evidence="3 4" key="1">
    <citation type="submission" date="2016-08" db="EMBL/GenBank/DDBJ databases">
        <title>Genomes of anaerobic fungi encode conserved fungal cellulosomes for biomass hydrolysis.</title>
        <authorList>
            <consortium name="DOE Joint Genome Institute"/>
            <person name="Haitjema C.H."/>
            <person name="Gilmore S.P."/>
            <person name="Henske J.K."/>
            <person name="Solomon K.V."/>
            <person name="De Groot R."/>
            <person name="Kuo A."/>
            <person name="Mondo S.J."/>
            <person name="Salamov A.A."/>
            <person name="Labutti K."/>
            <person name="Zhao Z."/>
            <person name="Chiniquy J."/>
            <person name="Barry K."/>
            <person name="Brewer H.M."/>
            <person name="Purvine S.O."/>
            <person name="Wright A.T."/>
            <person name="Boxma B."/>
            <person name="Van Alen T."/>
            <person name="Hackstein J.H."/>
            <person name="Baker S.E."/>
            <person name="Grigoriev I.V."/>
            <person name="O'Malley M.A."/>
        </authorList>
    </citation>
    <scope>NUCLEOTIDE SEQUENCE [LARGE SCALE GENOMIC DNA]</scope>
    <source>
        <strain evidence="4">finn</strain>
    </source>
</reference>
<dbReference type="Pfam" id="PF01627">
    <property type="entry name" value="Hpt"/>
    <property type="match status" value="1"/>
</dbReference>
<dbReference type="OrthoDB" id="1673781at2759"/>
<dbReference type="GO" id="GO:0009927">
    <property type="term" value="F:histidine phosphotransfer kinase activity"/>
    <property type="evidence" value="ECO:0007669"/>
    <property type="project" value="InterPro"/>
</dbReference>
<dbReference type="GO" id="GO:0043424">
    <property type="term" value="F:protein histidine kinase binding"/>
    <property type="evidence" value="ECO:0007669"/>
    <property type="project" value="InterPro"/>
</dbReference>
<dbReference type="InterPro" id="IPR045871">
    <property type="entry name" value="AHP1-5/YPD1"/>
</dbReference>
<feature type="modified residue" description="Phosphohistidine" evidence="1">
    <location>
        <position position="62"/>
    </location>
</feature>
<dbReference type="AlphaFoldDB" id="A0A1Y1V145"/>
<dbReference type="InterPro" id="IPR036641">
    <property type="entry name" value="HPT_dom_sf"/>
</dbReference>
<evidence type="ECO:0000313" key="4">
    <source>
        <dbReference type="Proteomes" id="UP000193719"/>
    </source>
</evidence>
<proteinExistence type="predicted"/>
<dbReference type="PANTHER" id="PTHR28242">
    <property type="entry name" value="PHOSPHORELAY INTERMEDIATE PROTEIN YPD1"/>
    <property type="match status" value="1"/>
</dbReference>
<dbReference type="SMART" id="SM00073">
    <property type="entry name" value="HPT"/>
    <property type="match status" value="1"/>
</dbReference>
<comment type="caution">
    <text evidence="3">The sequence shown here is derived from an EMBL/GenBank/DDBJ whole genome shotgun (WGS) entry which is preliminary data.</text>
</comment>
<name>A0A1Y1V145_9FUNG</name>
<keyword evidence="4" id="KW-1185">Reference proteome</keyword>